<dbReference type="Pfam" id="PF13767">
    <property type="entry name" value="DUF4168"/>
    <property type="match status" value="1"/>
</dbReference>
<dbReference type="EMBL" id="JAUSUU010000007">
    <property type="protein sequence ID" value="MDQ0336023.1"/>
    <property type="molecule type" value="Genomic_DNA"/>
</dbReference>
<feature type="domain" description="DUF4168" evidence="2">
    <location>
        <begin position="88"/>
        <end position="139"/>
    </location>
</feature>
<evidence type="ECO:0000259" key="2">
    <source>
        <dbReference type="Pfam" id="PF13767"/>
    </source>
</evidence>
<dbReference type="EMBL" id="JAGGJQ010000007">
    <property type="protein sequence ID" value="MBP1840564.1"/>
    <property type="molecule type" value="Genomic_DNA"/>
</dbReference>
<keyword evidence="1" id="KW-0732">Signal</keyword>
<evidence type="ECO:0000256" key="1">
    <source>
        <dbReference type="SAM" id="SignalP"/>
    </source>
</evidence>
<organism evidence="3 5">
    <name type="scientific">Formosa algae</name>
    <dbReference type="NCBI Taxonomy" id="225843"/>
    <lineage>
        <taxon>Bacteria</taxon>
        <taxon>Pseudomonadati</taxon>
        <taxon>Bacteroidota</taxon>
        <taxon>Flavobacteriia</taxon>
        <taxon>Flavobacteriales</taxon>
        <taxon>Flavobacteriaceae</taxon>
        <taxon>Formosa</taxon>
    </lineage>
</organism>
<feature type="signal peptide" evidence="1">
    <location>
        <begin position="1"/>
        <end position="22"/>
    </location>
</feature>
<evidence type="ECO:0000313" key="3">
    <source>
        <dbReference type="EMBL" id="MBP1840564.1"/>
    </source>
</evidence>
<dbReference type="RefSeq" id="WP_057779953.1">
    <property type="nucleotide sequence ID" value="NZ_JAGGJQ010000007.1"/>
</dbReference>
<proteinExistence type="predicted"/>
<evidence type="ECO:0000313" key="6">
    <source>
        <dbReference type="Proteomes" id="UP001231587"/>
    </source>
</evidence>
<dbReference type="Proteomes" id="UP001138672">
    <property type="component" value="Unassembled WGS sequence"/>
</dbReference>
<gene>
    <name evidence="3" type="ORF">J2Z56_002494</name>
    <name evidence="4" type="ORF">J2Z57_002475</name>
</gene>
<accession>A0A9X0YL16</accession>
<dbReference type="OrthoDB" id="1467687at2"/>
<evidence type="ECO:0000313" key="5">
    <source>
        <dbReference type="Proteomes" id="UP001138672"/>
    </source>
</evidence>
<comment type="caution">
    <text evidence="3">The sequence shown here is derived from an EMBL/GenBank/DDBJ whole genome shotgun (WGS) entry which is preliminary data.</text>
</comment>
<evidence type="ECO:0000313" key="4">
    <source>
        <dbReference type="EMBL" id="MDQ0336023.1"/>
    </source>
</evidence>
<protein>
    <recommendedName>
        <fullName evidence="2">DUF4168 domain-containing protein</fullName>
    </recommendedName>
</protein>
<reference evidence="3" key="1">
    <citation type="submission" date="2021-03" db="EMBL/GenBank/DDBJ databases">
        <title>Genomic Encyclopedia of Type Strains, Phase IV (KMG-IV): sequencing the most valuable type-strain genomes for metagenomic binning, comparative biology and taxonomic classification.</title>
        <authorList>
            <person name="Goeker M."/>
        </authorList>
    </citation>
    <scope>NUCLEOTIDE SEQUENCE</scope>
    <source>
        <strain evidence="3">DSM 15523</strain>
        <strain evidence="4 6">DSM 16476</strain>
    </source>
</reference>
<keyword evidence="6" id="KW-1185">Reference proteome</keyword>
<dbReference type="InterPro" id="IPR025433">
    <property type="entry name" value="DUF4168"/>
</dbReference>
<dbReference type="AlphaFoldDB" id="A0A9X0YL16"/>
<name>A0A9X0YL16_9FLAO</name>
<sequence>MIKSLKTSVLLLFICVSTTLMAQEQSVSDEQLGQFADAYAVVQMQNQKSQQEMIAVVEEEGLDIARFNEIQKAMMDPNQESDATAAELEKHGKVTSKFEQMQPEMEKNTIASIESAGISLEDFESLAAKIQQDESLQQRLQAIFVKRQGDKS</sequence>
<dbReference type="Proteomes" id="UP001231587">
    <property type="component" value="Unassembled WGS sequence"/>
</dbReference>
<feature type="chain" id="PRO_5040889053" description="DUF4168 domain-containing protein" evidence="1">
    <location>
        <begin position="23"/>
        <end position="152"/>
    </location>
</feature>